<evidence type="ECO:0000256" key="1">
    <source>
        <dbReference type="ARBA" id="ARBA00006485"/>
    </source>
</evidence>
<dbReference type="SUPFAM" id="SSF56112">
    <property type="entry name" value="Protein kinase-like (PK-like)"/>
    <property type="match status" value="1"/>
</dbReference>
<dbReference type="AlphaFoldDB" id="A0A833R5Q3"/>
<dbReference type="PROSITE" id="PS00107">
    <property type="entry name" value="PROTEIN_KINASE_ATP"/>
    <property type="match status" value="1"/>
</dbReference>
<dbReference type="PANTHER" id="PTHR24056">
    <property type="entry name" value="CELL DIVISION PROTEIN KINASE"/>
    <property type="match status" value="1"/>
</dbReference>
<sequence length="360" mass="40731">MTEKLRRYEKIDFLGEGQFATVYKAKDIETSKIVAVKKVHYLTMILQANKVLAFIRGNFMIKVGSRAEAKDGINRTALREIKLLQELRHDNVIGLLDVFGHKSNVSLVFDFMDTDLEIIIKDNNIVLTAANIKAYMIQTLQGLDYLHYNWILHRDLKPNNLLVNSEGVLKIGDFGLAKFFGSPNRINTHQVVTRWYRAPELLYGARLYGTGIDMWAIGCILAELLLRVPFLPGESDLDQLTRIFQTLGTPTEETWPGMSELPDFIQFKPFPGTPLKHIFTAASDDLLDLIASLLNVNPLERCSCDQALQMPYFSNKPAPTPGARLPLPTSVKRQPEEKPSLKRKLLESMDGASLAKRLQF</sequence>
<feature type="region of interest" description="Disordered" evidence="16">
    <location>
        <begin position="318"/>
        <end position="345"/>
    </location>
</feature>
<feature type="binding site" evidence="13">
    <location>
        <begin position="14"/>
        <end position="22"/>
    </location>
    <ligand>
        <name>ATP</name>
        <dbReference type="ChEBI" id="CHEBI:30616"/>
    </ligand>
</feature>
<evidence type="ECO:0000256" key="14">
    <source>
        <dbReference type="PROSITE-ProRule" id="PRU10141"/>
    </source>
</evidence>
<dbReference type="PANTHER" id="PTHR24056:SF0">
    <property type="entry name" value="CYCLIN-DEPENDENT KINASE 7"/>
    <property type="match status" value="1"/>
</dbReference>
<dbReference type="GO" id="GO:0045944">
    <property type="term" value="P:positive regulation of transcription by RNA polymerase II"/>
    <property type="evidence" value="ECO:0007669"/>
    <property type="project" value="TreeGrafter"/>
</dbReference>
<dbReference type="InterPro" id="IPR017441">
    <property type="entry name" value="Protein_kinase_ATP_BS"/>
</dbReference>
<organism evidence="18 19">
    <name type="scientific">Frieseomelitta varia</name>
    <dbReference type="NCBI Taxonomy" id="561572"/>
    <lineage>
        <taxon>Eukaryota</taxon>
        <taxon>Metazoa</taxon>
        <taxon>Ecdysozoa</taxon>
        <taxon>Arthropoda</taxon>
        <taxon>Hexapoda</taxon>
        <taxon>Insecta</taxon>
        <taxon>Pterygota</taxon>
        <taxon>Neoptera</taxon>
        <taxon>Endopterygota</taxon>
        <taxon>Hymenoptera</taxon>
        <taxon>Apocrita</taxon>
        <taxon>Aculeata</taxon>
        <taxon>Apoidea</taxon>
        <taxon>Anthophila</taxon>
        <taxon>Apidae</taxon>
        <taxon>Frieseomelitta</taxon>
    </lineage>
</organism>
<dbReference type="SMART" id="SM00220">
    <property type="entry name" value="S_TKc"/>
    <property type="match status" value="1"/>
</dbReference>
<evidence type="ECO:0000256" key="11">
    <source>
        <dbReference type="ARBA" id="ARBA00049280"/>
    </source>
</evidence>
<evidence type="ECO:0000256" key="4">
    <source>
        <dbReference type="ARBA" id="ARBA00022527"/>
    </source>
</evidence>
<dbReference type="CDD" id="cd07841">
    <property type="entry name" value="STKc_CDK7"/>
    <property type="match status" value="1"/>
</dbReference>
<dbReference type="FunFam" id="1.10.510.10:FF:000097">
    <property type="entry name" value="Putative cyclin-dependent kinase 7"/>
    <property type="match status" value="1"/>
</dbReference>
<evidence type="ECO:0000256" key="3">
    <source>
        <dbReference type="ARBA" id="ARBA00013901"/>
    </source>
</evidence>
<evidence type="ECO:0000256" key="9">
    <source>
        <dbReference type="ARBA" id="ARBA00022840"/>
    </source>
</evidence>
<feature type="binding site" evidence="13">
    <location>
        <position position="37"/>
    </location>
    <ligand>
        <name>ATP</name>
        <dbReference type="ChEBI" id="CHEBI:30616"/>
    </ligand>
</feature>
<comment type="similarity">
    <text evidence="1">Belongs to the protein kinase superfamily. CMGC Ser/Thr protein kinase family. CDC2/CDKX subfamily.</text>
</comment>
<dbReference type="InterPro" id="IPR000719">
    <property type="entry name" value="Prot_kinase_dom"/>
</dbReference>
<comment type="caution">
    <text evidence="18">The sequence shown here is derived from an EMBL/GenBank/DDBJ whole genome shotgun (WGS) entry which is preliminary data.</text>
</comment>
<comment type="catalytic activity">
    <reaction evidence="11">
        <text>[DNA-directed RNA polymerase] + ATP = phospho-[DNA-directed RNA polymerase] + ADP + H(+)</text>
        <dbReference type="Rhea" id="RHEA:10216"/>
        <dbReference type="Rhea" id="RHEA-COMP:11321"/>
        <dbReference type="Rhea" id="RHEA-COMP:11322"/>
        <dbReference type="ChEBI" id="CHEBI:15378"/>
        <dbReference type="ChEBI" id="CHEBI:30616"/>
        <dbReference type="ChEBI" id="CHEBI:43176"/>
        <dbReference type="ChEBI" id="CHEBI:68546"/>
        <dbReference type="ChEBI" id="CHEBI:456216"/>
        <dbReference type="EC" id="2.7.11.23"/>
    </reaction>
</comment>
<reference evidence="18" key="1">
    <citation type="submission" date="2019-11" db="EMBL/GenBank/DDBJ databases">
        <title>The nuclear and mitochondrial genomes of Frieseomelitta varia - a highly eusocial stingless bee (Meliponini) with a permanently sterile worker caste.</title>
        <authorList>
            <person name="Freitas F.C.P."/>
            <person name="Lourenco A.P."/>
            <person name="Nunes F.M.F."/>
            <person name="Paschoal A.R."/>
            <person name="Abreu F.C.P."/>
            <person name="Barbin F.O."/>
            <person name="Bataglia L."/>
            <person name="Cardoso-Junior C.A.M."/>
            <person name="Cervoni M.S."/>
            <person name="Silva S.R."/>
            <person name="Dalarmi F."/>
            <person name="Del Lama M.A."/>
            <person name="Depintor T.S."/>
            <person name="Ferreira K.M."/>
            <person name="Goria P.S."/>
            <person name="Jaskot M.C."/>
            <person name="Lago D.C."/>
            <person name="Luna-Lucena D."/>
            <person name="Moda L.M."/>
            <person name="Nascimento L."/>
            <person name="Pedrino M."/>
            <person name="Rabico F.O."/>
            <person name="Sanches F.C."/>
            <person name="Santos D.E."/>
            <person name="Santos C.G."/>
            <person name="Vieira J."/>
            <person name="Lopes T.F."/>
            <person name="Barchuk A.R."/>
            <person name="Hartfelder K."/>
            <person name="Simoes Z.L.P."/>
            <person name="Bitondi M.M.G."/>
            <person name="Pinheiro D.G."/>
        </authorList>
    </citation>
    <scope>NUCLEOTIDE SEQUENCE</scope>
    <source>
        <strain evidence="18">USP_RPSP 00005682</strain>
        <tissue evidence="18">Whole individual</tissue>
    </source>
</reference>
<evidence type="ECO:0000256" key="15">
    <source>
        <dbReference type="RuleBase" id="RU000304"/>
    </source>
</evidence>
<proteinExistence type="inferred from homology"/>
<evidence type="ECO:0000256" key="16">
    <source>
        <dbReference type="SAM" id="MobiDB-lite"/>
    </source>
</evidence>
<gene>
    <name evidence="18" type="ORF">E2986_05256</name>
</gene>
<dbReference type="InterPro" id="IPR008271">
    <property type="entry name" value="Ser/Thr_kinase_AS"/>
</dbReference>
<dbReference type="GO" id="GO:0070985">
    <property type="term" value="C:transcription factor TFIIK complex"/>
    <property type="evidence" value="ECO:0007669"/>
    <property type="project" value="InterPro"/>
</dbReference>
<dbReference type="GO" id="GO:0008353">
    <property type="term" value="F:RNA polymerase II CTD heptapeptide repeat kinase activity"/>
    <property type="evidence" value="ECO:0007669"/>
    <property type="project" value="UniProtKB-EC"/>
</dbReference>
<evidence type="ECO:0000313" key="18">
    <source>
        <dbReference type="EMBL" id="KAF3421429.1"/>
    </source>
</evidence>
<dbReference type="Gene3D" id="1.10.510.10">
    <property type="entry name" value="Transferase(Phosphotransferase) domain 1"/>
    <property type="match status" value="1"/>
</dbReference>
<dbReference type="GO" id="GO:0005524">
    <property type="term" value="F:ATP binding"/>
    <property type="evidence" value="ECO:0007669"/>
    <property type="project" value="UniProtKB-UniRule"/>
</dbReference>
<dbReference type="PROSITE" id="PS00108">
    <property type="entry name" value="PROTEIN_KINASE_ST"/>
    <property type="match status" value="1"/>
</dbReference>
<evidence type="ECO:0000256" key="12">
    <source>
        <dbReference type="PIRSR" id="PIRSR637770-1"/>
    </source>
</evidence>
<evidence type="ECO:0000256" key="8">
    <source>
        <dbReference type="ARBA" id="ARBA00022777"/>
    </source>
</evidence>
<evidence type="ECO:0000256" key="13">
    <source>
        <dbReference type="PIRSR" id="PIRSR637770-2"/>
    </source>
</evidence>
<dbReference type="EC" id="2.7.11.23" evidence="2"/>
<evidence type="ECO:0000256" key="6">
    <source>
        <dbReference type="ARBA" id="ARBA00022679"/>
    </source>
</evidence>
<protein>
    <recommendedName>
        <fullName evidence="3">Cyclin-dependent kinase 7</fullName>
        <ecNumber evidence="2">2.7.11.23</ecNumber>
    </recommendedName>
    <alternativeName>
        <fullName evidence="10">Cell division protein kinase 7</fullName>
    </alternativeName>
</protein>
<dbReference type="EMBL" id="WNWW01000867">
    <property type="protein sequence ID" value="KAF3421429.1"/>
    <property type="molecule type" value="Genomic_DNA"/>
</dbReference>
<dbReference type="InterPro" id="IPR037770">
    <property type="entry name" value="CDK7"/>
</dbReference>
<feature type="domain" description="Protein kinase" evidence="17">
    <location>
        <begin position="8"/>
        <end position="313"/>
    </location>
</feature>
<feature type="binding site" evidence="14">
    <location>
        <position position="38"/>
    </location>
    <ligand>
        <name>ATP</name>
        <dbReference type="ChEBI" id="CHEBI:30616"/>
    </ligand>
</feature>
<evidence type="ECO:0000256" key="7">
    <source>
        <dbReference type="ARBA" id="ARBA00022741"/>
    </source>
</evidence>
<dbReference type="Proteomes" id="UP000655588">
    <property type="component" value="Unassembled WGS sequence"/>
</dbReference>
<evidence type="ECO:0000313" key="19">
    <source>
        <dbReference type="Proteomes" id="UP000655588"/>
    </source>
</evidence>
<accession>A0A833R5Q3</accession>
<dbReference type="InterPro" id="IPR011009">
    <property type="entry name" value="Kinase-like_dom_sf"/>
</dbReference>
<feature type="compositionally biased region" description="Basic and acidic residues" evidence="16">
    <location>
        <begin position="333"/>
        <end position="345"/>
    </location>
</feature>
<feature type="active site" description="Proton acceptor" evidence="12">
    <location>
        <position position="155"/>
    </location>
</feature>
<keyword evidence="7 13" id="KW-0547">Nucleotide-binding</keyword>
<keyword evidence="5" id="KW-0597">Phosphoprotein</keyword>
<dbReference type="Pfam" id="PF00069">
    <property type="entry name" value="Pkinase"/>
    <property type="match status" value="1"/>
</dbReference>
<dbReference type="InterPro" id="IPR050108">
    <property type="entry name" value="CDK"/>
</dbReference>
<dbReference type="GO" id="GO:0005737">
    <property type="term" value="C:cytoplasm"/>
    <property type="evidence" value="ECO:0007669"/>
    <property type="project" value="TreeGrafter"/>
</dbReference>
<evidence type="ECO:0000256" key="10">
    <source>
        <dbReference type="ARBA" id="ARBA00029738"/>
    </source>
</evidence>
<keyword evidence="19" id="KW-1185">Reference proteome</keyword>
<name>A0A833R5Q3_9HYME</name>
<evidence type="ECO:0000256" key="2">
    <source>
        <dbReference type="ARBA" id="ARBA00012409"/>
    </source>
</evidence>
<evidence type="ECO:0000256" key="5">
    <source>
        <dbReference type="ARBA" id="ARBA00022553"/>
    </source>
</evidence>
<keyword evidence="9 13" id="KW-0067">ATP-binding</keyword>
<dbReference type="Gene3D" id="3.30.200.20">
    <property type="entry name" value="Phosphorylase Kinase, domain 1"/>
    <property type="match status" value="1"/>
</dbReference>
<keyword evidence="8" id="KW-0418">Kinase</keyword>
<dbReference type="PROSITE" id="PS50011">
    <property type="entry name" value="PROTEIN_KINASE_DOM"/>
    <property type="match status" value="1"/>
</dbReference>
<dbReference type="GO" id="GO:0004693">
    <property type="term" value="F:cyclin-dependent protein serine/threonine kinase activity"/>
    <property type="evidence" value="ECO:0007669"/>
    <property type="project" value="TreeGrafter"/>
</dbReference>
<keyword evidence="4 15" id="KW-0723">Serine/threonine-protein kinase</keyword>
<evidence type="ECO:0000259" key="17">
    <source>
        <dbReference type="PROSITE" id="PS50011"/>
    </source>
</evidence>
<keyword evidence="6" id="KW-0808">Transferase</keyword>